<dbReference type="EMBL" id="CM004395">
    <property type="protein sequence ID" value="OAY41549.1"/>
    <property type="molecule type" value="Genomic_DNA"/>
</dbReference>
<accession>A0A2C9V9S1</accession>
<dbReference type="AlphaFoldDB" id="A0A2C9V9S1"/>
<evidence type="ECO:0000313" key="1">
    <source>
        <dbReference type="EMBL" id="OAY41549.1"/>
    </source>
</evidence>
<reference evidence="1" key="1">
    <citation type="submission" date="2016-02" db="EMBL/GenBank/DDBJ databases">
        <title>WGS assembly of Manihot esculenta.</title>
        <authorList>
            <person name="Bredeson J.V."/>
            <person name="Prochnik S.E."/>
            <person name="Lyons J.B."/>
            <person name="Schmutz J."/>
            <person name="Grimwood J."/>
            <person name="Vrebalov J."/>
            <person name="Bart R.S."/>
            <person name="Amuge T."/>
            <person name="Ferguson M.E."/>
            <person name="Green R."/>
            <person name="Putnam N."/>
            <person name="Stites J."/>
            <person name="Rounsley S."/>
            <person name="Rokhsar D.S."/>
        </authorList>
    </citation>
    <scope>NUCLEOTIDE SEQUENCE [LARGE SCALE GENOMIC DNA]</scope>
    <source>
        <tissue evidence="1">Leaf</tissue>
    </source>
</reference>
<name>A0A2C9V9S1_MANES</name>
<gene>
    <name evidence="1" type="ORF">MANES_09G111100</name>
</gene>
<sequence length="54" mass="6374">MRVRYWTNKLMFLFKIYASVEVPKLVQNVITNQLRDVYLIVDIEQHAEKGVGCC</sequence>
<proteinExistence type="predicted"/>
<protein>
    <submittedName>
        <fullName evidence="1">Uncharacterized protein</fullName>
    </submittedName>
</protein>
<organism evidence="1">
    <name type="scientific">Manihot esculenta</name>
    <name type="common">Cassava</name>
    <name type="synonym">Jatropha manihot</name>
    <dbReference type="NCBI Taxonomy" id="3983"/>
    <lineage>
        <taxon>Eukaryota</taxon>
        <taxon>Viridiplantae</taxon>
        <taxon>Streptophyta</taxon>
        <taxon>Embryophyta</taxon>
        <taxon>Tracheophyta</taxon>
        <taxon>Spermatophyta</taxon>
        <taxon>Magnoliopsida</taxon>
        <taxon>eudicotyledons</taxon>
        <taxon>Gunneridae</taxon>
        <taxon>Pentapetalae</taxon>
        <taxon>rosids</taxon>
        <taxon>fabids</taxon>
        <taxon>Malpighiales</taxon>
        <taxon>Euphorbiaceae</taxon>
        <taxon>Crotonoideae</taxon>
        <taxon>Manihoteae</taxon>
        <taxon>Manihot</taxon>
    </lineage>
</organism>